<dbReference type="Gene3D" id="3.30.200.20">
    <property type="entry name" value="Phosphorylase Kinase, domain 1"/>
    <property type="match status" value="1"/>
</dbReference>
<reference evidence="3 4" key="1">
    <citation type="journal article" date="2024" name="bioRxiv">
        <title>Comparative genomics of Cryptococcus and Kwoniella reveals pathogenesis evolution and contrasting karyotype dynamics via intercentromeric recombination or chromosome fusion.</title>
        <authorList>
            <person name="Coelho M.A."/>
            <person name="David-Palma M."/>
            <person name="Shea T."/>
            <person name="Bowers K."/>
            <person name="McGinley-Smith S."/>
            <person name="Mohammad A.W."/>
            <person name="Gnirke A."/>
            <person name="Yurkov A.M."/>
            <person name="Nowrousian M."/>
            <person name="Sun S."/>
            <person name="Cuomo C.A."/>
            <person name="Heitman J."/>
        </authorList>
    </citation>
    <scope>NUCLEOTIDE SEQUENCE [LARGE SCALE GENOMIC DNA]</scope>
    <source>
        <strain evidence="3 4">CBS 13917</strain>
    </source>
</reference>
<feature type="compositionally biased region" description="Low complexity" evidence="2">
    <location>
        <begin position="12"/>
        <end position="29"/>
    </location>
</feature>
<proteinExistence type="inferred from homology"/>
<dbReference type="Proteomes" id="UP001388673">
    <property type="component" value="Unassembled WGS sequence"/>
</dbReference>
<dbReference type="CDD" id="cd05157">
    <property type="entry name" value="ETNK_euk"/>
    <property type="match status" value="1"/>
</dbReference>
<evidence type="ECO:0008006" key="5">
    <source>
        <dbReference type="Google" id="ProtNLM"/>
    </source>
</evidence>
<feature type="compositionally biased region" description="Low complexity" evidence="2">
    <location>
        <begin position="58"/>
        <end position="67"/>
    </location>
</feature>
<accession>A0AAW0YWA4</accession>
<dbReference type="PANTHER" id="PTHR22603:SF93">
    <property type="entry name" value="RE24176P"/>
    <property type="match status" value="1"/>
</dbReference>
<dbReference type="PANTHER" id="PTHR22603">
    <property type="entry name" value="CHOLINE/ETHANOALAMINE KINASE"/>
    <property type="match status" value="1"/>
</dbReference>
<dbReference type="InterPro" id="IPR011009">
    <property type="entry name" value="Kinase-like_dom_sf"/>
</dbReference>
<dbReference type="GO" id="GO:0005737">
    <property type="term" value="C:cytoplasm"/>
    <property type="evidence" value="ECO:0007669"/>
    <property type="project" value="TreeGrafter"/>
</dbReference>
<dbReference type="GeneID" id="92181307"/>
<feature type="region of interest" description="Disordered" evidence="2">
    <location>
        <begin position="1"/>
        <end position="67"/>
    </location>
</feature>
<dbReference type="KEGG" id="kne:92181307"/>
<feature type="compositionally biased region" description="Low complexity" evidence="2">
    <location>
        <begin position="179"/>
        <end position="191"/>
    </location>
</feature>
<evidence type="ECO:0000313" key="4">
    <source>
        <dbReference type="Proteomes" id="UP001388673"/>
    </source>
</evidence>
<feature type="region of interest" description="Disordered" evidence="2">
    <location>
        <begin position="178"/>
        <end position="200"/>
    </location>
</feature>
<name>A0AAW0YWA4_9TREE</name>
<dbReference type="GO" id="GO:0006646">
    <property type="term" value="P:phosphatidylethanolamine biosynthetic process"/>
    <property type="evidence" value="ECO:0007669"/>
    <property type="project" value="TreeGrafter"/>
</dbReference>
<dbReference type="GO" id="GO:0004103">
    <property type="term" value="F:choline kinase activity"/>
    <property type="evidence" value="ECO:0007669"/>
    <property type="project" value="TreeGrafter"/>
</dbReference>
<dbReference type="Pfam" id="PF01633">
    <property type="entry name" value="Choline_kinase"/>
    <property type="match status" value="1"/>
</dbReference>
<dbReference type="SUPFAM" id="SSF56112">
    <property type="entry name" value="Protein kinase-like (PK-like)"/>
    <property type="match status" value="1"/>
</dbReference>
<dbReference type="GO" id="GO:0004305">
    <property type="term" value="F:ethanolamine kinase activity"/>
    <property type="evidence" value="ECO:0007669"/>
    <property type="project" value="TreeGrafter"/>
</dbReference>
<protein>
    <recommendedName>
        <fullName evidence="5">Choline kinase</fullName>
    </recommendedName>
</protein>
<evidence type="ECO:0000313" key="3">
    <source>
        <dbReference type="EMBL" id="KAK8853345.1"/>
    </source>
</evidence>
<comment type="caution">
    <text evidence="3">The sequence shown here is derived from an EMBL/GenBank/DDBJ whole genome shotgun (WGS) entry which is preliminary data.</text>
</comment>
<dbReference type="RefSeq" id="XP_066802531.1">
    <property type="nucleotide sequence ID" value="XM_066947152.1"/>
</dbReference>
<feature type="compositionally biased region" description="Polar residues" evidence="2">
    <location>
        <begin position="30"/>
        <end position="40"/>
    </location>
</feature>
<evidence type="ECO:0000256" key="1">
    <source>
        <dbReference type="ARBA" id="ARBA00038211"/>
    </source>
</evidence>
<dbReference type="EMBL" id="JBCAWK010000007">
    <property type="protein sequence ID" value="KAK8853345.1"/>
    <property type="molecule type" value="Genomic_DNA"/>
</dbReference>
<sequence>MVVTPSTVAADSVSQLTLSPLSLPSHPGSANASHSNSTDSYFPKTGAGPSQPPRLRKTSTGSSFSKLSEFSLEGPLLDEKDRYAPASDPSDHNGVKDVRHVALSVDASEWRHPVFKQKVLAILRRLVSNGCETSADIQRVPYWSSPLLTPSSIHLQKVSGALTNAVFFVSYNPAPNPTSPSESPLLTPTMPASDPSHPPPLTPEQYPPTLLFRVYGPSSDALISRTEELRILHVLSTTYGIGPRVYGTFTNGRVEQFFPSRALTAEELRDPIIARGIARRMRELHSVDLRLLGYEQGKDTEPMVWKCLDGWTDAADEVLTSLGSVGGRWETWVEKFGLHRIKQEVQKYRKWVEGESGKGKGVVFAHNDTQYGNLLLLDIELPPHTPPHHRYIVIDFEYAAPNPRGYDIANHFHEWRANYHHPTHSHSLQPHFPYPSLSRRQDFYRAYLSMNMDADGDEVVGRRKDVQDDKVDILEREVRIWSPACSVFWSLWGIVQAEEQVSALVEEKEGYKPDFDYLSYAIERLEMFRREARELGVAL</sequence>
<organism evidence="3 4">
    <name type="scientific">Kwoniella newhampshirensis</name>
    <dbReference type="NCBI Taxonomy" id="1651941"/>
    <lineage>
        <taxon>Eukaryota</taxon>
        <taxon>Fungi</taxon>
        <taxon>Dikarya</taxon>
        <taxon>Basidiomycota</taxon>
        <taxon>Agaricomycotina</taxon>
        <taxon>Tremellomycetes</taxon>
        <taxon>Tremellales</taxon>
        <taxon>Cryptococcaceae</taxon>
        <taxon>Kwoniella</taxon>
    </lineage>
</organism>
<dbReference type="Gene3D" id="3.90.1200.10">
    <property type="match status" value="1"/>
</dbReference>
<keyword evidence="4" id="KW-1185">Reference proteome</keyword>
<dbReference type="AlphaFoldDB" id="A0AAW0YWA4"/>
<gene>
    <name evidence="3" type="ORF">IAR55_004049</name>
</gene>
<comment type="similarity">
    <text evidence="1">Belongs to the choline/ethanolamine kinase family.</text>
</comment>
<evidence type="ECO:0000256" key="2">
    <source>
        <dbReference type="SAM" id="MobiDB-lite"/>
    </source>
</evidence>